<gene>
    <name evidence="2" type="ORF">SAMN05660841_01876</name>
</gene>
<proteinExistence type="predicted"/>
<dbReference type="AlphaFoldDB" id="A0A1T5D9N4"/>
<sequence length="211" mass="24127">MDISKALLEKYELGQCNDEELAAVQKWLESEDWGDWEFSEEVKPGVKEGMWADIAEVMDSTPIPKLKKQNSFLKKYRYAIAAASIVLLIGGYYSLALQKEEESNFQASNIEPGVVSFTKDAFDMVLSANSEASIDFETGSIVLTGDIMFRPKRDFVLQDERSNQVFNFKSGEVYFVSDREEQKKLIILSKKEMIFLPPAIQRKIKQQFHIS</sequence>
<keyword evidence="3" id="KW-1185">Reference proteome</keyword>
<evidence type="ECO:0000313" key="2">
    <source>
        <dbReference type="EMBL" id="SKB68414.1"/>
    </source>
</evidence>
<dbReference type="STRING" id="1513896.SAMN05660841_01876"/>
<protein>
    <recommendedName>
        <fullName evidence="4">FecR family protein</fullName>
    </recommendedName>
</protein>
<evidence type="ECO:0008006" key="4">
    <source>
        <dbReference type="Google" id="ProtNLM"/>
    </source>
</evidence>
<evidence type="ECO:0000313" key="3">
    <source>
        <dbReference type="Proteomes" id="UP000190150"/>
    </source>
</evidence>
<dbReference type="EMBL" id="FUZF01000006">
    <property type="protein sequence ID" value="SKB68414.1"/>
    <property type="molecule type" value="Genomic_DNA"/>
</dbReference>
<dbReference type="OrthoDB" id="1345370at2"/>
<organism evidence="2 3">
    <name type="scientific">Sphingobacterium nematocida</name>
    <dbReference type="NCBI Taxonomy" id="1513896"/>
    <lineage>
        <taxon>Bacteria</taxon>
        <taxon>Pseudomonadati</taxon>
        <taxon>Bacteroidota</taxon>
        <taxon>Sphingobacteriia</taxon>
        <taxon>Sphingobacteriales</taxon>
        <taxon>Sphingobacteriaceae</taxon>
        <taxon>Sphingobacterium</taxon>
    </lineage>
</organism>
<evidence type="ECO:0000256" key="1">
    <source>
        <dbReference type="SAM" id="Phobius"/>
    </source>
</evidence>
<keyword evidence="1" id="KW-0812">Transmembrane</keyword>
<keyword evidence="1" id="KW-0472">Membrane</keyword>
<dbReference type="Proteomes" id="UP000190150">
    <property type="component" value="Unassembled WGS sequence"/>
</dbReference>
<keyword evidence="1" id="KW-1133">Transmembrane helix</keyword>
<feature type="transmembrane region" description="Helical" evidence="1">
    <location>
        <begin position="76"/>
        <end position="95"/>
    </location>
</feature>
<dbReference type="RefSeq" id="WP_079642808.1">
    <property type="nucleotide sequence ID" value="NZ_FUZF01000006.1"/>
</dbReference>
<accession>A0A1T5D9N4</accession>
<reference evidence="3" key="1">
    <citation type="submission" date="2017-02" db="EMBL/GenBank/DDBJ databases">
        <authorList>
            <person name="Varghese N."/>
            <person name="Submissions S."/>
        </authorList>
    </citation>
    <scope>NUCLEOTIDE SEQUENCE [LARGE SCALE GENOMIC DNA]</scope>
    <source>
        <strain evidence="3">DSM 24091</strain>
    </source>
</reference>
<name>A0A1T5D9N4_9SPHI</name>